<dbReference type="AlphaFoldDB" id="A0A7V3RG76"/>
<accession>A0A7V3RG76</accession>
<dbReference type="EMBL" id="DTOZ01000026">
    <property type="protein sequence ID" value="HGE77536.1"/>
    <property type="molecule type" value="Genomic_DNA"/>
</dbReference>
<evidence type="ECO:0000313" key="1">
    <source>
        <dbReference type="EMBL" id="HGE77536.1"/>
    </source>
</evidence>
<proteinExistence type="predicted"/>
<organism evidence="1">
    <name type="scientific">candidate division WOR-3 bacterium</name>
    <dbReference type="NCBI Taxonomy" id="2052148"/>
    <lineage>
        <taxon>Bacteria</taxon>
        <taxon>Bacteria division WOR-3</taxon>
    </lineage>
</organism>
<reference evidence="1" key="1">
    <citation type="journal article" date="2020" name="mSystems">
        <title>Genome- and Community-Level Interaction Insights into Carbon Utilization and Element Cycling Functions of Hydrothermarchaeota in Hydrothermal Sediment.</title>
        <authorList>
            <person name="Zhou Z."/>
            <person name="Liu Y."/>
            <person name="Xu W."/>
            <person name="Pan J."/>
            <person name="Luo Z.H."/>
            <person name="Li M."/>
        </authorList>
    </citation>
    <scope>NUCLEOTIDE SEQUENCE [LARGE SCALE GENOMIC DNA]</scope>
    <source>
        <strain evidence="1">SpSt-961</strain>
    </source>
</reference>
<evidence type="ECO:0008006" key="2">
    <source>
        <dbReference type="Google" id="ProtNLM"/>
    </source>
</evidence>
<gene>
    <name evidence="1" type="ORF">ENX68_00860</name>
</gene>
<comment type="caution">
    <text evidence="1">The sequence shown here is derived from an EMBL/GenBank/DDBJ whole genome shotgun (WGS) entry which is preliminary data.</text>
</comment>
<name>A0A7V3RG76_UNCW3</name>
<protein>
    <recommendedName>
        <fullName evidence="2">Outer membrane protein beta-barrel domain-containing protein</fullName>
    </recommendedName>
</protein>
<sequence>MIILFLINSLTFYLGLRFDYCQISDFNEHFEYLNNRAHHLGWSGKFSRFHNLLYAPVIELDYFTIENFSTSFSLSWFWDKNNGEFIYTNSTEILRLNETWDYWTLPFDLKFKLNTGSFIFTSGFTISIARLNINVNGNYEINEEYPMQFTSDDVGLFISLIKRFGRLAFEISYNYMEIDQFHNKRGYLYFDPDEKYIYLGPPHHRNPSAVLSHSGLGLRYQYLIFR</sequence>